<feature type="transmembrane region" description="Helical" evidence="1">
    <location>
        <begin position="126"/>
        <end position="150"/>
    </location>
</feature>
<evidence type="ECO:0000256" key="1">
    <source>
        <dbReference type="SAM" id="Phobius"/>
    </source>
</evidence>
<comment type="caution">
    <text evidence="2">The sequence shown here is derived from an EMBL/GenBank/DDBJ whole genome shotgun (WGS) entry which is preliminary data.</text>
</comment>
<keyword evidence="1" id="KW-0472">Membrane</keyword>
<dbReference type="STRING" id="1871336.BBG48_04980"/>
<keyword evidence="1" id="KW-0812">Transmembrane</keyword>
<keyword evidence="1" id="KW-1133">Transmembrane helix</keyword>
<organism evidence="2 4">
    <name type="scientific">Criibacterium bergeronii</name>
    <dbReference type="NCBI Taxonomy" id="1871336"/>
    <lineage>
        <taxon>Bacteria</taxon>
        <taxon>Bacillati</taxon>
        <taxon>Bacillota</taxon>
        <taxon>Clostridia</taxon>
        <taxon>Peptostreptococcales</taxon>
        <taxon>Filifactoraceae</taxon>
        <taxon>Criibacterium</taxon>
    </lineage>
</organism>
<name>A0A371IJL3_9FIRM</name>
<evidence type="ECO:0000313" key="2">
    <source>
        <dbReference type="EMBL" id="RDY20682.1"/>
    </source>
</evidence>
<dbReference type="EMBL" id="VJXW01000002">
    <property type="protein sequence ID" value="TRW28299.1"/>
    <property type="molecule type" value="Genomic_DNA"/>
</dbReference>
<dbReference type="PANTHER" id="PTHR35804">
    <property type="entry name" value="LYSINE EXPORTER LYSO"/>
    <property type="match status" value="1"/>
</dbReference>
<evidence type="ECO:0000313" key="5">
    <source>
        <dbReference type="Proteomes" id="UP000319424"/>
    </source>
</evidence>
<sequence length="196" mass="20899">MILVSVLLGAILGYLFDVKILTEASILIEPLSYAIVFVSGLSVGYSLNGRKLKKHLIIDVFAMPIFISIGSIVGAMLLGGFAGFNFWQSGLMASGLGWYSLSAIMISDYDIGLAAMALMINVFREIFAIATIPFIARYVGFLESVSAGGATSMDTTLPVISRSTNEDTTIIAFANGAILIIVVPALVEIFINIGFK</sequence>
<dbReference type="Pfam" id="PF03956">
    <property type="entry name" value="Lys_export"/>
    <property type="match status" value="1"/>
</dbReference>
<dbReference type="GO" id="GO:0015661">
    <property type="term" value="F:L-lysine efflux transmembrane transporter activity"/>
    <property type="evidence" value="ECO:0007669"/>
    <property type="project" value="InterPro"/>
</dbReference>
<dbReference type="PANTHER" id="PTHR35804:SF1">
    <property type="entry name" value="LYSINE EXPORTER LYSO"/>
    <property type="match status" value="1"/>
</dbReference>
<reference evidence="2 4" key="1">
    <citation type="journal article" date="2016" name="Genome Announc.">
        <title>Draft Genome Sequence of Criibacterium bergeronii gen. nov., sp. nov., Strain CCRI-22567T, Isolated from a Vaginal Sample from a Woman with Bacterial Vaginosis.</title>
        <authorList>
            <person name="Maheux A.F."/>
            <person name="Berube E."/>
            <person name="Boudreau D.K."/>
            <person name="Raymond F."/>
            <person name="Corbeil J."/>
            <person name="Roy P.H."/>
            <person name="Boissinot M."/>
            <person name="Omar R.F."/>
        </authorList>
    </citation>
    <scope>NUCLEOTIDE SEQUENCE [LARGE SCALE GENOMIC DNA]</scope>
    <source>
        <strain evidence="2 4">CCRI-22567</strain>
    </source>
</reference>
<feature type="transmembrane region" description="Helical" evidence="1">
    <location>
        <begin position="31"/>
        <end position="48"/>
    </location>
</feature>
<feature type="transmembrane region" description="Helical" evidence="1">
    <location>
        <begin position="96"/>
        <end position="119"/>
    </location>
</feature>
<protein>
    <submittedName>
        <fullName evidence="2">Lysine exporter LysO family protein</fullName>
    </submittedName>
</protein>
<keyword evidence="4" id="KW-1185">Reference proteome</keyword>
<gene>
    <name evidence="2" type="ORF">BBG48_008730</name>
    <name evidence="3" type="ORF">FL857_02220</name>
</gene>
<dbReference type="EMBL" id="MBEW02000023">
    <property type="protein sequence ID" value="RDY20682.1"/>
    <property type="molecule type" value="Genomic_DNA"/>
</dbReference>
<proteinExistence type="predicted"/>
<dbReference type="GO" id="GO:0005886">
    <property type="term" value="C:plasma membrane"/>
    <property type="evidence" value="ECO:0007669"/>
    <property type="project" value="TreeGrafter"/>
</dbReference>
<reference evidence="2" key="2">
    <citation type="submission" date="2018-07" db="EMBL/GenBank/DDBJ databases">
        <authorList>
            <person name="Quirk P.G."/>
            <person name="Krulwich T.A."/>
        </authorList>
    </citation>
    <scope>NUCLEOTIDE SEQUENCE</scope>
    <source>
        <strain evidence="2">CCRI-22567</strain>
    </source>
</reference>
<dbReference type="Proteomes" id="UP000093352">
    <property type="component" value="Unassembled WGS sequence"/>
</dbReference>
<reference evidence="3 5" key="3">
    <citation type="submission" date="2019-07" db="EMBL/GenBank/DDBJ databases">
        <title>Criibacterium bergeronii gen. nov., sp. nov. isolated from human clinical samples.</title>
        <authorList>
            <person name="Maheux A.F."/>
            <person name="Boudreau D.K."/>
            <person name="Berube E."/>
            <person name="Brodeur S."/>
            <person name="Bernard K.A."/>
            <person name="Abed J.Y."/>
            <person name="Ducrey E."/>
            <person name="Guay E.F."/>
            <person name="Raymond F."/>
            <person name="Corbeil J."/>
            <person name="Domingo M.-C."/>
            <person name="Roy P.H."/>
            <person name="Boissinot M."/>
            <person name="Tocheva E.I."/>
            <person name="Omar R.F."/>
        </authorList>
    </citation>
    <scope>NUCLEOTIDE SEQUENCE [LARGE SCALE GENOMIC DNA]</scope>
    <source>
        <strain evidence="3 5">CCRI-24246</strain>
    </source>
</reference>
<evidence type="ECO:0000313" key="4">
    <source>
        <dbReference type="Proteomes" id="UP000093352"/>
    </source>
</evidence>
<evidence type="ECO:0000313" key="3">
    <source>
        <dbReference type="EMBL" id="TRW28299.1"/>
    </source>
</evidence>
<dbReference type="InterPro" id="IPR005642">
    <property type="entry name" value="LysO"/>
</dbReference>
<feature type="transmembrane region" description="Helical" evidence="1">
    <location>
        <begin position="60"/>
        <end position="84"/>
    </location>
</feature>
<dbReference type="AlphaFoldDB" id="A0A371IJL3"/>
<dbReference type="Proteomes" id="UP000319424">
    <property type="component" value="Unassembled WGS sequence"/>
</dbReference>
<feature type="transmembrane region" description="Helical" evidence="1">
    <location>
        <begin position="170"/>
        <end position="191"/>
    </location>
</feature>
<dbReference type="RefSeq" id="WP_068913963.1">
    <property type="nucleotide sequence ID" value="NZ_MBEW02000023.1"/>
</dbReference>
<dbReference type="OrthoDB" id="371078at2"/>
<accession>A0A371IJL3</accession>